<name>A0ACB5UFS5_9FIRM</name>
<keyword evidence="1" id="KW-0418">Kinase</keyword>
<proteinExistence type="predicted"/>
<keyword evidence="2" id="KW-1185">Reference proteome</keyword>
<accession>A0ACB5UFS5</accession>
<keyword evidence="1" id="KW-0808">Transferase</keyword>
<protein>
    <submittedName>
        <fullName evidence="1">Shikimate kinase</fullName>
    </submittedName>
</protein>
<sequence length="165" mass="18685">MKNIVLIGMPGAGKSTIGVVLAKTLGFTFIDSDLVIQKRENRLLQEIIDDIGMERFLDVEKEAVLSIDVSKSIIATGGSVIFRHETMEHLKEMGDIIYLKVSYEEIERRVNNITTRGIAMAKGHTLKDVYDQRVKLYEKYANIVIDCNNKNLEEIVKDIKDSIPE</sequence>
<gene>
    <name evidence="1" type="ORF">AN2V17_06790</name>
</gene>
<dbReference type="Proteomes" id="UP001374599">
    <property type="component" value="Unassembled WGS sequence"/>
</dbReference>
<organism evidence="1 2">
    <name type="scientific">Vallitalea maricola</name>
    <dbReference type="NCBI Taxonomy" id="3074433"/>
    <lineage>
        <taxon>Bacteria</taxon>
        <taxon>Bacillati</taxon>
        <taxon>Bacillota</taxon>
        <taxon>Clostridia</taxon>
        <taxon>Lachnospirales</taxon>
        <taxon>Vallitaleaceae</taxon>
        <taxon>Vallitalea</taxon>
    </lineage>
</organism>
<dbReference type="EMBL" id="BTPU01000009">
    <property type="protein sequence ID" value="GMQ61450.1"/>
    <property type="molecule type" value="Genomic_DNA"/>
</dbReference>
<comment type="caution">
    <text evidence="1">The sequence shown here is derived from an EMBL/GenBank/DDBJ whole genome shotgun (WGS) entry which is preliminary data.</text>
</comment>
<reference evidence="1" key="1">
    <citation type="submission" date="2023-09" db="EMBL/GenBank/DDBJ databases">
        <title>Vallitalea sediminicola and Vallitalea maricola sp. nov., anaerobic bacteria isolated from marine sediment.</title>
        <authorList>
            <person name="Hirano S."/>
            <person name="Maeda A."/>
            <person name="Terahara T."/>
            <person name="Mori K."/>
            <person name="Hamada M."/>
            <person name="Matsumoto R."/>
            <person name="Kobayashi T."/>
        </authorList>
    </citation>
    <scope>NUCLEOTIDE SEQUENCE</scope>
    <source>
        <strain evidence="1">AN17-2</strain>
    </source>
</reference>
<evidence type="ECO:0000313" key="1">
    <source>
        <dbReference type="EMBL" id="GMQ61450.1"/>
    </source>
</evidence>
<evidence type="ECO:0000313" key="2">
    <source>
        <dbReference type="Proteomes" id="UP001374599"/>
    </source>
</evidence>